<accession>A0ABP6VIQ2</accession>
<comment type="caution">
    <text evidence="1">The sequence shown here is derived from an EMBL/GenBank/DDBJ whole genome shotgun (WGS) entry which is preliminary data.</text>
</comment>
<reference evidence="2" key="1">
    <citation type="journal article" date="2019" name="Int. J. Syst. Evol. Microbiol.">
        <title>The Global Catalogue of Microorganisms (GCM) 10K type strain sequencing project: providing services to taxonomists for standard genome sequencing and annotation.</title>
        <authorList>
            <consortium name="The Broad Institute Genomics Platform"/>
            <consortium name="The Broad Institute Genome Sequencing Center for Infectious Disease"/>
            <person name="Wu L."/>
            <person name="Ma J."/>
        </authorList>
    </citation>
    <scope>NUCLEOTIDE SEQUENCE [LARGE SCALE GENOMIC DNA]</scope>
    <source>
        <strain evidence="2">JCM 17460</strain>
    </source>
</reference>
<dbReference type="EMBL" id="BAABBB010000012">
    <property type="protein sequence ID" value="GAA3535775.1"/>
    <property type="molecule type" value="Genomic_DNA"/>
</dbReference>
<organism evidence="1 2">
    <name type="scientific">Nocardioides daeguensis</name>
    <dbReference type="NCBI Taxonomy" id="908359"/>
    <lineage>
        <taxon>Bacteria</taxon>
        <taxon>Bacillati</taxon>
        <taxon>Actinomycetota</taxon>
        <taxon>Actinomycetes</taxon>
        <taxon>Propionibacteriales</taxon>
        <taxon>Nocardioidaceae</taxon>
        <taxon>Nocardioides</taxon>
    </lineage>
</organism>
<dbReference type="InterPro" id="IPR003735">
    <property type="entry name" value="Metal_Tscrpt_repr"/>
</dbReference>
<protein>
    <submittedName>
        <fullName evidence="1">Metal-sensitive transcriptional regulator</fullName>
    </submittedName>
</protein>
<dbReference type="PANTHER" id="PTHR33677">
    <property type="entry name" value="TRANSCRIPTIONAL REPRESSOR FRMR-RELATED"/>
    <property type="match status" value="1"/>
</dbReference>
<gene>
    <name evidence="1" type="ORF">GCM10022263_24560</name>
</gene>
<name>A0ABP6VIQ2_9ACTN</name>
<dbReference type="CDD" id="cd10148">
    <property type="entry name" value="CsoR-like_DUF156"/>
    <property type="match status" value="1"/>
</dbReference>
<dbReference type="RefSeq" id="WP_218235751.1">
    <property type="nucleotide sequence ID" value="NZ_BAABBB010000012.1"/>
</dbReference>
<dbReference type="PANTHER" id="PTHR33677:SF5">
    <property type="entry name" value="TRANSCRIPTIONAL REPRESSOR FRMR"/>
    <property type="match status" value="1"/>
</dbReference>
<evidence type="ECO:0000313" key="2">
    <source>
        <dbReference type="Proteomes" id="UP001500301"/>
    </source>
</evidence>
<evidence type="ECO:0000313" key="1">
    <source>
        <dbReference type="EMBL" id="GAA3535775.1"/>
    </source>
</evidence>
<keyword evidence="2" id="KW-1185">Reference proteome</keyword>
<dbReference type="Pfam" id="PF02583">
    <property type="entry name" value="Trns_repr_metal"/>
    <property type="match status" value="1"/>
</dbReference>
<proteinExistence type="predicted"/>
<dbReference type="Proteomes" id="UP001500301">
    <property type="component" value="Unassembled WGS sequence"/>
</dbReference>
<sequence length="87" mass="9386">MELDPTATKPVLDRLKRAHGHLAKVIAMMEGGADCESLLTQLAAVDKAISRAGYAMVTTGLQQCLRAGDPDGEADLRRMERLFLGFA</sequence>